<protein>
    <recommendedName>
        <fullName evidence="1">PEP-utilising enzyme mobile domain-containing protein</fullName>
    </recommendedName>
</protein>
<accession>C5ZZD0</accession>
<dbReference type="GO" id="GO:0005524">
    <property type="term" value="F:ATP binding"/>
    <property type="evidence" value="ECO:0007669"/>
    <property type="project" value="InterPro"/>
</dbReference>
<dbReference type="PANTHER" id="PTHR43615">
    <property type="entry name" value="PHOSPHOENOLPYRUVATE SYNTHASE-RELATED"/>
    <property type="match status" value="1"/>
</dbReference>
<evidence type="ECO:0000259" key="1">
    <source>
        <dbReference type="Pfam" id="PF00391"/>
    </source>
</evidence>
<dbReference type="SUPFAM" id="SSF52009">
    <property type="entry name" value="Phosphohistidine domain"/>
    <property type="match status" value="1"/>
</dbReference>
<dbReference type="SUPFAM" id="SSF56059">
    <property type="entry name" value="Glutathione synthetase ATP-binding domain-like"/>
    <property type="match status" value="1"/>
</dbReference>
<dbReference type="Proteomes" id="UP000007032">
    <property type="component" value="Chromosome"/>
</dbReference>
<dbReference type="STRING" id="537970.HCAN_0674"/>
<dbReference type="GO" id="GO:0016772">
    <property type="term" value="F:transferase activity, transferring phosphorus-containing groups"/>
    <property type="evidence" value="ECO:0007669"/>
    <property type="project" value="InterPro"/>
</dbReference>
<dbReference type="Pfam" id="PF00391">
    <property type="entry name" value="PEP-utilizers"/>
    <property type="match status" value="1"/>
</dbReference>
<dbReference type="Gene3D" id="3.50.30.10">
    <property type="entry name" value="Phosphohistidine domain"/>
    <property type="match status" value="1"/>
</dbReference>
<dbReference type="InterPro" id="IPR036637">
    <property type="entry name" value="Phosphohistidine_dom_sf"/>
</dbReference>
<proteinExistence type="predicted"/>
<dbReference type="PANTHER" id="PTHR43615:SF1">
    <property type="entry name" value="PPDK_N DOMAIN-CONTAINING PROTEIN"/>
    <property type="match status" value="1"/>
</dbReference>
<dbReference type="RefSeq" id="WP_006655371.1">
    <property type="nucleotide sequence ID" value="NZ_CM000776.2"/>
</dbReference>
<dbReference type="HOGENOM" id="CLU_011659_0_0_7"/>
<dbReference type="Gene3D" id="3.30.1490.20">
    <property type="entry name" value="ATP-grasp fold, A domain"/>
    <property type="match status" value="1"/>
</dbReference>
<dbReference type="eggNOG" id="COG0574">
    <property type="taxonomic scope" value="Bacteria"/>
</dbReference>
<dbReference type="InterPro" id="IPR013815">
    <property type="entry name" value="ATP_grasp_subdomain_1"/>
</dbReference>
<organism evidence="2 3">
    <name type="scientific">Helicobacter canadensis MIT 98-5491</name>
    <dbReference type="NCBI Taxonomy" id="537970"/>
    <lineage>
        <taxon>Bacteria</taxon>
        <taxon>Pseudomonadati</taxon>
        <taxon>Campylobacterota</taxon>
        <taxon>Epsilonproteobacteria</taxon>
        <taxon>Campylobacterales</taxon>
        <taxon>Helicobacteraceae</taxon>
        <taxon>Helicobacter</taxon>
    </lineage>
</organism>
<evidence type="ECO:0000313" key="2">
    <source>
        <dbReference type="EMBL" id="EES89388.1"/>
    </source>
</evidence>
<sequence>MLQFVSKAQNLKLLQGKLKTAKILPMVILTLEDFQRNKKEILGQILRLDSPKIIVRSSSKKEDSKENSNAGAFLSLANVSKDEKEIIEAIYKVADSMPDINDEILIQPMLENVRLCGVATSADKDTLAPYYCIEYDESGATDTITDGSAKEKVSFFSHRDAPLLQDTTLQSIINLLKELELLFGYDFLDVEFAVDKQGELYCLQVRPLVIQNKINFSHSLPIEALKRLQKRFLSLQRTIANVYGKKAIFGVMPDWNPAEMIGLKPKRLALSLYKEIITDGIWAYQRDNYGYLNLRSHPLMHSFLGIPYIDVRLSFNSFIPKTLDSAIASKLVDFYLDTLKNKPYLHDKIEFDIVYSCYDLNTPKKLKKLLNNGFNDNETKRIEFSLLELTNKIINPKKGLYLKDLKKIKKLKKIYQNLEKADLSIIDKIYWLIESCKRYGTLPFAGIARAGFVAMQMLNSLVEIGFFTQEEREAFLNSLKTISKQLSHKVTNLTLANKEEFLKDFGHLRAGTYSILSPRYDEAFEMYFEIQNTNSLSKSYDSTFELSEVRMQELNKLLCEHGLKINAKDFLSFLKCAIEGREYAKFEFTRLLSQALVLIGQLGDYYEITREDMAYLDIKSILNLYASLYSKKPRDRFLDEIRYHKEEYELTLALKLPPLISESTEISSFFGARVMPNFITQKEVNAQIATQEDAEVEGKIILIKSADPGYDYLFAKKIAGLITCYGGANSHMAIRASELGLPAAIGVGEDAFNQYLRAKRIKLDCQSEQIICL</sequence>
<dbReference type="NCBIfam" id="NF004508">
    <property type="entry name" value="PRK05849.1"/>
    <property type="match status" value="1"/>
</dbReference>
<gene>
    <name evidence="2" type="ORF">HCAN_0674</name>
</gene>
<dbReference type="Gene3D" id="3.30.470.20">
    <property type="entry name" value="ATP-grasp fold, B domain"/>
    <property type="match status" value="1"/>
</dbReference>
<dbReference type="InterPro" id="IPR008279">
    <property type="entry name" value="PEP-util_enz_mobile_dom"/>
</dbReference>
<dbReference type="EMBL" id="CM000776">
    <property type="protein sequence ID" value="EES89388.1"/>
    <property type="molecule type" value="Genomic_DNA"/>
</dbReference>
<feature type="domain" description="PEP-utilising enzyme mobile" evidence="1">
    <location>
        <begin position="697"/>
        <end position="766"/>
    </location>
</feature>
<dbReference type="AlphaFoldDB" id="C5ZZD0"/>
<evidence type="ECO:0000313" key="3">
    <source>
        <dbReference type="Proteomes" id="UP000007032"/>
    </source>
</evidence>
<dbReference type="OrthoDB" id="3590125at2"/>
<dbReference type="InterPro" id="IPR051549">
    <property type="entry name" value="PEP_Utilizing_Enz"/>
</dbReference>
<name>C5ZZD0_9HELI</name>
<keyword evidence="3" id="KW-1185">Reference proteome</keyword>
<reference evidence="2 3" key="1">
    <citation type="journal article" date="2009" name="J. Bacteriol.">
        <title>Genome sequence of the emerging pathogen Helicobacter canadensis.</title>
        <authorList>
            <person name="Loman N.J."/>
            <person name="Snyder L.A."/>
            <person name="Linton J.D."/>
            <person name="Langdon R."/>
            <person name="Lawson A.J."/>
            <person name="Weinstock G.M."/>
            <person name="Wren B.W."/>
            <person name="Pallen M.J."/>
        </authorList>
    </citation>
    <scope>NUCLEOTIDE SEQUENCE [LARGE SCALE GENOMIC DNA]</scope>
    <source>
        <strain evidence="2 3">MIT 98-5491</strain>
    </source>
</reference>